<dbReference type="AlphaFoldDB" id="A0A6V8LY88"/>
<feature type="binding site" description="type 1 copper site" evidence="13">
    <location>
        <position position="243"/>
    </location>
    <ligand>
        <name>Cu cation</name>
        <dbReference type="ChEBI" id="CHEBI:23378"/>
        <label>1</label>
    </ligand>
</feature>
<sequence length="464" mass="49319">MMSFFRSAVRGVAQWFERFRGAQARDGALRSPQAAAGRRGFLTLAALAPLGAAVPALAQPSPGHAGHATAGAGHAGHAPSFAWRDPSRRISPPPPLTGKGTGSVRTPHVPSLGHELDGGVKVFRLVAQPVERMLLDGPPAPGSVIERWHKAMGAMEGMDLPKKARLWGFNGSVPGPSIEVVQGDRVRIHVVNELPEATSVHWHGLEIPNVQDGVGGLTQEPILPGRSYTYEFEVTQAGTFMYHSSFNEKKQVGMGLGGFFIAHPADGSRRVDRDFALMLQEWHFLPGNEHVDVTSTDPNWFTINGKAAPSTEMLQAVVGETVRLRFANLSNLHAHPIHLHGVTWRVTGTEGGPIPESAQWPGNTVNVPPGAARDVEFAFRFPGYWHMHCHKLHHVVNAHAPVPMGIMPMGGMTMLFEALDPPGQGGHGGHGAPASHSPTGPSGHGGHEASAPPPPTAPSGHGGN</sequence>
<feature type="compositionally biased region" description="Low complexity" evidence="14">
    <location>
        <begin position="60"/>
        <end position="78"/>
    </location>
</feature>
<evidence type="ECO:0000256" key="7">
    <source>
        <dbReference type="ARBA" id="ARBA00022723"/>
    </source>
</evidence>
<keyword evidence="11" id="KW-0408">Iron</keyword>
<feature type="binding site" description="type 1 copper site" evidence="13">
    <location>
        <position position="390"/>
    </location>
    <ligand>
        <name>Cu cation</name>
        <dbReference type="ChEBI" id="CHEBI:23378"/>
        <label>1</label>
    </ligand>
</feature>
<evidence type="ECO:0000256" key="6">
    <source>
        <dbReference type="ARBA" id="ARBA00017290"/>
    </source>
</evidence>
<dbReference type="CDD" id="cd13860">
    <property type="entry name" value="CuRO_1_2dMco_1"/>
    <property type="match status" value="1"/>
</dbReference>
<dbReference type="Gene3D" id="2.60.40.420">
    <property type="entry name" value="Cupredoxins - blue copper proteins"/>
    <property type="match status" value="1"/>
</dbReference>
<comment type="caution">
    <text evidence="17">The sequence shown here is derived from an EMBL/GenBank/DDBJ whole genome shotgun (WGS) entry which is preliminary data.</text>
</comment>
<comment type="subunit">
    <text evidence="4">Homotrimer.</text>
</comment>
<evidence type="ECO:0000256" key="13">
    <source>
        <dbReference type="PIRSR" id="PIRSR601287-1"/>
    </source>
</evidence>
<dbReference type="GO" id="GO:0050421">
    <property type="term" value="F:nitrite reductase (NO-forming) activity"/>
    <property type="evidence" value="ECO:0007669"/>
    <property type="project" value="UniProtKB-EC"/>
</dbReference>
<evidence type="ECO:0000256" key="5">
    <source>
        <dbReference type="ARBA" id="ARBA00011882"/>
    </source>
</evidence>
<name>A0A6V8LY88_9BACT</name>
<feature type="compositionally biased region" description="Low complexity" evidence="14">
    <location>
        <begin position="432"/>
        <end position="441"/>
    </location>
</feature>
<feature type="domain" description="Plastocyanin-like" evidence="16">
    <location>
        <begin position="163"/>
        <end position="264"/>
    </location>
</feature>
<dbReference type="InterPro" id="IPR001287">
    <property type="entry name" value="NO2-reductase_Cu"/>
</dbReference>
<comment type="catalytic activity">
    <reaction evidence="12">
        <text>nitric oxide + Fe(III)-[cytochrome c] + H2O = Fe(II)-[cytochrome c] + nitrite + 2 H(+)</text>
        <dbReference type="Rhea" id="RHEA:15233"/>
        <dbReference type="Rhea" id="RHEA-COMP:10350"/>
        <dbReference type="Rhea" id="RHEA-COMP:14399"/>
        <dbReference type="ChEBI" id="CHEBI:15377"/>
        <dbReference type="ChEBI" id="CHEBI:15378"/>
        <dbReference type="ChEBI" id="CHEBI:16301"/>
        <dbReference type="ChEBI" id="CHEBI:16480"/>
        <dbReference type="ChEBI" id="CHEBI:29033"/>
        <dbReference type="ChEBI" id="CHEBI:29034"/>
        <dbReference type="EC" id="1.7.2.1"/>
    </reaction>
</comment>
<evidence type="ECO:0000256" key="2">
    <source>
        <dbReference type="ARBA" id="ARBA00001973"/>
    </source>
</evidence>
<dbReference type="Pfam" id="PF07732">
    <property type="entry name" value="Cu-oxidase_3"/>
    <property type="match status" value="1"/>
</dbReference>
<evidence type="ECO:0000313" key="17">
    <source>
        <dbReference type="EMBL" id="GFK94776.1"/>
    </source>
</evidence>
<evidence type="ECO:0000256" key="10">
    <source>
        <dbReference type="ARBA" id="ARBA00023008"/>
    </source>
</evidence>
<dbReference type="InterPro" id="IPR045087">
    <property type="entry name" value="Cu-oxidase_fam"/>
</dbReference>
<evidence type="ECO:0000256" key="9">
    <source>
        <dbReference type="ARBA" id="ARBA00023002"/>
    </source>
</evidence>
<dbReference type="GO" id="GO:0005507">
    <property type="term" value="F:copper ion binding"/>
    <property type="evidence" value="ECO:0007669"/>
    <property type="project" value="InterPro"/>
</dbReference>
<keyword evidence="18" id="KW-1185">Reference proteome</keyword>
<keyword evidence="9 17" id="KW-0560">Oxidoreductase</keyword>
<proteinExistence type="inferred from homology"/>
<protein>
    <recommendedName>
        <fullName evidence="6">Copper-containing nitrite reductase</fullName>
        <ecNumber evidence="5">1.7.2.1</ecNumber>
    </recommendedName>
</protein>
<comment type="cofactor">
    <cofactor evidence="1 13">
        <name>Cu(+)</name>
        <dbReference type="ChEBI" id="CHEBI:49552"/>
    </cofactor>
</comment>
<dbReference type="PANTHER" id="PTHR11709">
    <property type="entry name" value="MULTI-COPPER OXIDASE"/>
    <property type="match status" value="1"/>
</dbReference>
<organism evidence="17 18">
    <name type="scientific">Fundidesulfovibrio magnetotacticus</name>
    <dbReference type="NCBI Taxonomy" id="2730080"/>
    <lineage>
        <taxon>Bacteria</taxon>
        <taxon>Pseudomonadati</taxon>
        <taxon>Thermodesulfobacteriota</taxon>
        <taxon>Desulfovibrionia</taxon>
        <taxon>Desulfovibrionales</taxon>
        <taxon>Desulfovibrionaceae</taxon>
        <taxon>Fundidesulfovibrio</taxon>
    </lineage>
</organism>
<feature type="binding site" description="type 1 copper site" evidence="13">
    <location>
        <position position="203"/>
    </location>
    <ligand>
        <name>Cu cation</name>
        <dbReference type="ChEBI" id="CHEBI:23378"/>
        <label>1</label>
    </ligand>
</feature>
<gene>
    <name evidence="17" type="primary">mco</name>
    <name evidence="17" type="ORF">NNJEOMEG_02624</name>
</gene>
<dbReference type="InterPro" id="IPR008972">
    <property type="entry name" value="Cupredoxin"/>
</dbReference>
<dbReference type="GO" id="GO:0051536">
    <property type="term" value="F:iron-sulfur cluster binding"/>
    <property type="evidence" value="ECO:0007669"/>
    <property type="project" value="UniProtKB-KW"/>
</dbReference>
<evidence type="ECO:0000256" key="4">
    <source>
        <dbReference type="ARBA" id="ARBA00011233"/>
    </source>
</evidence>
<dbReference type="PROSITE" id="PS51318">
    <property type="entry name" value="TAT"/>
    <property type="match status" value="1"/>
</dbReference>
<keyword evidence="8" id="KW-0677">Repeat</keyword>
<keyword evidence="11" id="KW-0411">Iron-sulfur</keyword>
<reference evidence="17 18" key="2">
    <citation type="submission" date="2020-05" db="EMBL/GenBank/DDBJ databases">
        <title>Draft genome sequence of Desulfovibrio sp. strainFSS-1.</title>
        <authorList>
            <person name="Shimoshige H."/>
            <person name="Kobayashi H."/>
            <person name="Maekawa T."/>
        </authorList>
    </citation>
    <scope>NUCLEOTIDE SEQUENCE [LARGE SCALE GENOMIC DNA]</scope>
    <source>
        <strain evidence="17 18">SIID29052-01</strain>
    </source>
</reference>
<feature type="region of interest" description="Disordered" evidence="14">
    <location>
        <begin position="418"/>
        <end position="464"/>
    </location>
</feature>
<keyword evidence="7 13" id="KW-0479">Metal-binding</keyword>
<dbReference type="Proteomes" id="UP000494245">
    <property type="component" value="Unassembled WGS sequence"/>
</dbReference>
<evidence type="ECO:0000256" key="11">
    <source>
        <dbReference type="ARBA" id="ARBA00023014"/>
    </source>
</evidence>
<dbReference type="CDD" id="cd04202">
    <property type="entry name" value="CuRO_D2_2dMcoN_like"/>
    <property type="match status" value="1"/>
</dbReference>
<dbReference type="PRINTS" id="PR00695">
    <property type="entry name" value="CUNO2RDTASE"/>
</dbReference>
<dbReference type="SUPFAM" id="SSF49503">
    <property type="entry name" value="Cupredoxins"/>
    <property type="match status" value="2"/>
</dbReference>
<evidence type="ECO:0000256" key="14">
    <source>
        <dbReference type="SAM" id="MobiDB-lite"/>
    </source>
</evidence>
<reference evidence="17 18" key="1">
    <citation type="submission" date="2020-04" db="EMBL/GenBank/DDBJ databases">
        <authorList>
            <consortium name="Desulfovibrio sp. FSS-1 genome sequencing consortium"/>
            <person name="Shimoshige H."/>
            <person name="Kobayashi H."/>
            <person name="Maekawa T."/>
        </authorList>
    </citation>
    <scope>NUCLEOTIDE SEQUENCE [LARGE SCALE GENOMIC DNA]</scope>
    <source>
        <strain evidence="17 18">SIID29052-01</strain>
    </source>
</reference>
<keyword evidence="10 13" id="KW-0186">Copper</keyword>
<evidence type="ECO:0000259" key="15">
    <source>
        <dbReference type="Pfam" id="PF07731"/>
    </source>
</evidence>
<comment type="cofactor">
    <cofactor evidence="2 13">
        <name>Cu(2+)</name>
        <dbReference type="ChEBI" id="CHEBI:29036"/>
    </cofactor>
</comment>
<dbReference type="EMBL" id="BLTE01000012">
    <property type="protein sequence ID" value="GFK94776.1"/>
    <property type="molecule type" value="Genomic_DNA"/>
</dbReference>
<feature type="region of interest" description="Disordered" evidence="14">
    <location>
        <begin position="60"/>
        <end position="111"/>
    </location>
</feature>
<evidence type="ECO:0000256" key="12">
    <source>
        <dbReference type="ARBA" id="ARBA00049340"/>
    </source>
</evidence>
<evidence type="ECO:0000256" key="3">
    <source>
        <dbReference type="ARBA" id="ARBA00010609"/>
    </source>
</evidence>
<evidence type="ECO:0000259" key="16">
    <source>
        <dbReference type="Pfam" id="PF07732"/>
    </source>
</evidence>
<dbReference type="InterPro" id="IPR006311">
    <property type="entry name" value="TAT_signal"/>
</dbReference>
<feature type="domain" description="Plastocyanin-like" evidence="15">
    <location>
        <begin position="291"/>
        <end position="396"/>
    </location>
</feature>
<evidence type="ECO:0000313" key="18">
    <source>
        <dbReference type="Proteomes" id="UP000494245"/>
    </source>
</evidence>
<dbReference type="Pfam" id="PF07731">
    <property type="entry name" value="Cu-oxidase_2"/>
    <property type="match status" value="1"/>
</dbReference>
<dbReference type="InterPro" id="IPR011706">
    <property type="entry name" value="Cu-oxidase_C"/>
</dbReference>
<dbReference type="InterPro" id="IPR011707">
    <property type="entry name" value="Cu-oxidase-like_N"/>
</dbReference>
<evidence type="ECO:0000256" key="8">
    <source>
        <dbReference type="ARBA" id="ARBA00022737"/>
    </source>
</evidence>
<dbReference type="EC" id="1.7.2.1" evidence="5"/>
<dbReference type="PANTHER" id="PTHR11709:SF394">
    <property type="entry name" value="FI03373P-RELATED"/>
    <property type="match status" value="1"/>
</dbReference>
<comment type="similarity">
    <text evidence="3">Belongs to the multicopper oxidase family.</text>
</comment>
<accession>A0A6V8LY88</accession>
<evidence type="ECO:0000256" key="1">
    <source>
        <dbReference type="ARBA" id="ARBA00001960"/>
    </source>
</evidence>